<organism evidence="3 4">
    <name type="scientific">Leuconostoc aquikimchii</name>
    <dbReference type="NCBI Taxonomy" id="3236804"/>
    <lineage>
        <taxon>Bacteria</taxon>
        <taxon>Bacillati</taxon>
        <taxon>Bacillota</taxon>
        <taxon>Bacilli</taxon>
        <taxon>Lactobacillales</taxon>
        <taxon>Lactobacillaceae</taxon>
        <taxon>Leuconostoc</taxon>
    </lineage>
</organism>
<feature type="domain" description="Helix-hairpin-helix DNA-binding motif class 1" evidence="2">
    <location>
        <begin position="173"/>
        <end position="192"/>
    </location>
</feature>
<dbReference type="SMART" id="SM00278">
    <property type="entry name" value="HhH1"/>
    <property type="match status" value="2"/>
</dbReference>
<evidence type="ECO:0000313" key="3">
    <source>
        <dbReference type="EMBL" id="MEX0381207.1"/>
    </source>
</evidence>
<keyword evidence="1" id="KW-0812">Transmembrane</keyword>
<name>A0ABV3S438_9LACO</name>
<dbReference type="InterPro" id="IPR004509">
    <property type="entry name" value="Competence_ComEA_HhH"/>
</dbReference>
<sequence length="225" mass="24107">MFQRMMSSEVSHVIDTFDLIKDKLASHKIWILFGSIICIGCIALFLMKQPSVSETPSALSATTSHPVDSSSSAISATSTDSAIMIDVKGAVKNPGVYDVVSSPRAQTAIAKAGGLTREADTVQFNLAQKLTDGQMIYVPVVGEVKADKSTGNQQATLASQEKAKVNLNTATAEELQTLDGVGEKKAEQIIAYREAHDGFKKIDDIKEVSGIGAKRFETLQDKVTI</sequence>
<gene>
    <name evidence="3" type="ORF">AB3K24_07555</name>
</gene>
<dbReference type="EMBL" id="JBFPER010000001">
    <property type="protein sequence ID" value="MEX0381207.1"/>
    <property type="molecule type" value="Genomic_DNA"/>
</dbReference>
<accession>A0ABV3S438</accession>
<keyword evidence="1" id="KW-0472">Membrane</keyword>
<dbReference type="SUPFAM" id="SSF47781">
    <property type="entry name" value="RuvA domain 2-like"/>
    <property type="match status" value="1"/>
</dbReference>
<dbReference type="InterPro" id="IPR003583">
    <property type="entry name" value="Hlx-hairpin-Hlx_DNA-bd_motif"/>
</dbReference>
<proteinExistence type="predicted"/>
<reference evidence="3 4" key="1">
    <citation type="submission" date="2024-07" db="EMBL/GenBank/DDBJ databases">
        <authorList>
            <person name="Yun M."/>
        </authorList>
    </citation>
    <scope>NUCLEOTIDE SEQUENCE [LARGE SCALE GENOMIC DNA]</scope>
    <source>
        <strain evidence="3 4">MS01</strain>
    </source>
</reference>
<dbReference type="NCBIfam" id="TIGR00426">
    <property type="entry name" value="competence protein ComEA helix-hairpin-helix repeat region"/>
    <property type="match status" value="1"/>
</dbReference>
<feature type="transmembrane region" description="Helical" evidence="1">
    <location>
        <begin position="29"/>
        <end position="47"/>
    </location>
</feature>
<dbReference type="Pfam" id="PF10531">
    <property type="entry name" value="SLBB"/>
    <property type="match status" value="1"/>
</dbReference>
<evidence type="ECO:0000313" key="4">
    <source>
        <dbReference type="Proteomes" id="UP001556617"/>
    </source>
</evidence>
<dbReference type="PANTHER" id="PTHR21180">
    <property type="entry name" value="ENDONUCLEASE/EXONUCLEASE/PHOSPHATASE FAMILY DOMAIN-CONTAINING PROTEIN 1"/>
    <property type="match status" value="1"/>
</dbReference>
<dbReference type="PANTHER" id="PTHR21180:SF32">
    <property type="entry name" value="ENDONUCLEASE_EXONUCLEASE_PHOSPHATASE FAMILY DOMAIN-CONTAINING PROTEIN 1"/>
    <property type="match status" value="1"/>
</dbReference>
<dbReference type="InterPro" id="IPR019554">
    <property type="entry name" value="Soluble_ligand-bd"/>
</dbReference>
<protein>
    <submittedName>
        <fullName evidence="3">Helix-hairpin-helix domain-containing protein</fullName>
    </submittedName>
</protein>
<evidence type="ECO:0000256" key="1">
    <source>
        <dbReference type="SAM" id="Phobius"/>
    </source>
</evidence>
<dbReference type="Pfam" id="PF12836">
    <property type="entry name" value="HHH_3"/>
    <property type="match status" value="1"/>
</dbReference>
<keyword evidence="4" id="KW-1185">Reference proteome</keyword>
<dbReference type="InterPro" id="IPR010994">
    <property type="entry name" value="RuvA_2-like"/>
</dbReference>
<dbReference type="Gene3D" id="1.10.150.280">
    <property type="entry name" value="AF1531-like domain"/>
    <property type="match status" value="1"/>
</dbReference>
<evidence type="ECO:0000259" key="2">
    <source>
        <dbReference type="SMART" id="SM00278"/>
    </source>
</evidence>
<feature type="domain" description="Helix-hairpin-helix DNA-binding motif class 1" evidence="2">
    <location>
        <begin position="203"/>
        <end position="222"/>
    </location>
</feature>
<keyword evidence="1" id="KW-1133">Transmembrane helix</keyword>
<dbReference type="InterPro" id="IPR051675">
    <property type="entry name" value="Endo/Exo/Phosphatase_dom_1"/>
</dbReference>
<dbReference type="Proteomes" id="UP001556617">
    <property type="component" value="Unassembled WGS sequence"/>
</dbReference>
<comment type="caution">
    <text evidence="3">The sequence shown here is derived from an EMBL/GenBank/DDBJ whole genome shotgun (WGS) entry which is preliminary data.</text>
</comment>